<dbReference type="PIRSF" id="PIRSF027081">
    <property type="entry name" value="RNase_P/MRP_p29_subunit"/>
    <property type="match status" value="1"/>
</dbReference>
<dbReference type="GeneID" id="30199187"/>
<dbReference type="GO" id="GO:0033204">
    <property type="term" value="F:ribonuclease P RNA binding"/>
    <property type="evidence" value="ECO:0007669"/>
    <property type="project" value="InterPro"/>
</dbReference>
<dbReference type="GO" id="GO:0042134">
    <property type="term" value="F:rRNA primary transcript binding"/>
    <property type="evidence" value="ECO:0007669"/>
    <property type="project" value="EnsemblFungi"/>
</dbReference>
<reference evidence="4 5" key="1">
    <citation type="journal article" date="2016" name="Proc. Natl. Acad. Sci. U.S.A.">
        <title>Comparative genomics of biotechnologically important yeasts.</title>
        <authorList>
            <person name="Riley R."/>
            <person name="Haridas S."/>
            <person name="Wolfe K.H."/>
            <person name="Lopes M.R."/>
            <person name="Hittinger C.T."/>
            <person name="Goeker M."/>
            <person name="Salamov A.A."/>
            <person name="Wisecaver J.H."/>
            <person name="Long T.M."/>
            <person name="Calvey C.H."/>
            <person name="Aerts A.L."/>
            <person name="Barry K.W."/>
            <person name="Choi C."/>
            <person name="Clum A."/>
            <person name="Coughlan A.Y."/>
            <person name="Deshpande S."/>
            <person name="Douglass A.P."/>
            <person name="Hanson S.J."/>
            <person name="Klenk H.-P."/>
            <person name="LaButti K.M."/>
            <person name="Lapidus A."/>
            <person name="Lindquist E.A."/>
            <person name="Lipzen A.M."/>
            <person name="Meier-Kolthoff J.P."/>
            <person name="Ohm R.A."/>
            <person name="Otillar R.P."/>
            <person name="Pangilinan J.L."/>
            <person name="Peng Y."/>
            <person name="Rokas A."/>
            <person name="Rosa C.A."/>
            <person name="Scheuner C."/>
            <person name="Sibirny A.A."/>
            <person name="Slot J.C."/>
            <person name="Stielow J.B."/>
            <person name="Sun H."/>
            <person name="Kurtzman C.P."/>
            <person name="Blackwell M."/>
            <person name="Grigoriev I.V."/>
            <person name="Jeffries T.W."/>
        </authorList>
    </citation>
    <scope>NUCLEOTIDE SEQUENCE [LARGE SCALE GENOMIC DNA]</scope>
    <source>
        <strain evidence="5">ATCC 58044 / CBS 1984 / NCYC 433 / NRRL Y-366-8</strain>
    </source>
</reference>
<dbReference type="AlphaFoldDB" id="A0A1E3P0J4"/>
<dbReference type="Gene3D" id="2.30.30.210">
    <property type="entry name" value="Ribonuclease P/MRP, subunit p29"/>
    <property type="match status" value="1"/>
</dbReference>
<proteinExistence type="inferred from homology"/>
<comment type="subcellular location">
    <subcellularLocation>
        <location evidence="1">Nucleus</location>
    </subcellularLocation>
</comment>
<dbReference type="STRING" id="683960.A0A1E3P0J4"/>
<dbReference type="Pfam" id="PF01868">
    <property type="entry name" value="RNase_P-MRP_p29"/>
    <property type="match status" value="1"/>
</dbReference>
<evidence type="ECO:0000256" key="2">
    <source>
        <dbReference type="ARBA" id="ARBA00006181"/>
    </source>
</evidence>
<keyword evidence="3" id="KW-0539">Nucleus</keyword>
<dbReference type="InterPro" id="IPR036980">
    <property type="entry name" value="RNase_P/MRP_Rpp29_sf"/>
</dbReference>
<evidence type="ECO:0000256" key="1">
    <source>
        <dbReference type="ARBA" id="ARBA00004123"/>
    </source>
</evidence>
<comment type="similarity">
    <text evidence="2">Belongs to the eukaryotic/archaeal RNase P protein component 1 family.</text>
</comment>
<dbReference type="EMBL" id="KV454211">
    <property type="protein sequence ID" value="ODQ58905.1"/>
    <property type="molecule type" value="Genomic_DNA"/>
</dbReference>
<dbReference type="InterPro" id="IPR023534">
    <property type="entry name" value="Rof/RNase_P-like"/>
</dbReference>
<dbReference type="PANTHER" id="PTHR13348:SF0">
    <property type="entry name" value="RIBONUCLEASE P PROTEIN SUBUNIT P29"/>
    <property type="match status" value="1"/>
</dbReference>
<accession>A0A1E3P0J4</accession>
<dbReference type="GO" id="GO:0000171">
    <property type="term" value="F:ribonuclease MRP activity"/>
    <property type="evidence" value="ECO:0007669"/>
    <property type="project" value="EnsemblFungi"/>
</dbReference>
<evidence type="ECO:0000256" key="3">
    <source>
        <dbReference type="PIRNR" id="PIRNR027081"/>
    </source>
</evidence>
<protein>
    <recommendedName>
        <fullName evidence="3">Ribonuclease P protein subunit</fullName>
    </recommendedName>
</protein>
<gene>
    <name evidence="4" type="ORF">WICANDRAFT_32306</name>
</gene>
<evidence type="ECO:0000313" key="5">
    <source>
        <dbReference type="Proteomes" id="UP000094112"/>
    </source>
</evidence>
<dbReference type="GO" id="GO:0004526">
    <property type="term" value="F:ribonuclease P activity"/>
    <property type="evidence" value="ECO:0007669"/>
    <property type="project" value="EnsemblFungi"/>
</dbReference>
<dbReference type="GO" id="GO:0000172">
    <property type="term" value="C:ribonuclease MRP complex"/>
    <property type="evidence" value="ECO:0007669"/>
    <property type="project" value="EnsemblFungi"/>
</dbReference>
<dbReference type="Proteomes" id="UP000094112">
    <property type="component" value="Unassembled WGS sequence"/>
</dbReference>
<name>A0A1E3P0J4_WICAA</name>
<dbReference type="InterPro" id="IPR002730">
    <property type="entry name" value="Rpp29/RNP1"/>
</dbReference>
<sequence>MDRKYPLESLILSRSYENSSKINELLEQRYALNDKPFLVLRPTEGEREREQTLLTRVKNSKIQHQKNQKKDQTKIVFKRYIKKSIYLQKKLKSRLNKSNIDDVCKLKEFKKIPHFEDFLKLNELWIGYIQDLLQLDLQNKRNISVPQVLTKLSSADYNGCFLRVLKSKNSVNIGKNGIVIYDSKNFFIIVEPRDANDPKSIGGLKMIEKKGSVFSFVVPLFDIQNEEIDANDDNYLEFSIIGSRFQFRAPDRSGKKFKSRNVDDL</sequence>
<organism evidence="4 5">
    <name type="scientific">Wickerhamomyces anomalus (strain ATCC 58044 / CBS 1984 / NCYC 433 / NRRL Y-366-8)</name>
    <name type="common">Yeast</name>
    <name type="synonym">Hansenula anomala</name>
    <dbReference type="NCBI Taxonomy" id="683960"/>
    <lineage>
        <taxon>Eukaryota</taxon>
        <taxon>Fungi</taxon>
        <taxon>Dikarya</taxon>
        <taxon>Ascomycota</taxon>
        <taxon>Saccharomycotina</taxon>
        <taxon>Saccharomycetes</taxon>
        <taxon>Phaffomycetales</taxon>
        <taxon>Wickerhamomycetaceae</taxon>
        <taxon>Wickerhamomyces</taxon>
    </lineage>
</organism>
<dbReference type="InterPro" id="IPR016848">
    <property type="entry name" value="RNase_P/MRP_Rpp29-subunit"/>
</dbReference>
<dbReference type="GO" id="GO:0034965">
    <property type="term" value="P:intronic box C/D snoRNA processing"/>
    <property type="evidence" value="ECO:0007669"/>
    <property type="project" value="EnsemblFungi"/>
</dbReference>
<dbReference type="GO" id="GO:0005655">
    <property type="term" value="C:nucleolar ribonuclease P complex"/>
    <property type="evidence" value="ECO:0007669"/>
    <property type="project" value="EnsemblFungi"/>
</dbReference>
<evidence type="ECO:0000313" key="4">
    <source>
        <dbReference type="EMBL" id="ODQ58905.1"/>
    </source>
</evidence>
<dbReference type="OrthoDB" id="124041at2759"/>
<dbReference type="SUPFAM" id="SSF101744">
    <property type="entry name" value="Rof/RNase P subunit-like"/>
    <property type="match status" value="1"/>
</dbReference>
<dbReference type="GO" id="GO:0000460">
    <property type="term" value="P:maturation of 5.8S rRNA"/>
    <property type="evidence" value="ECO:0007669"/>
    <property type="project" value="EnsemblFungi"/>
</dbReference>
<keyword evidence="5" id="KW-1185">Reference proteome</keyword>
<keyword evidence="3" id="KW-0819">tRNA processing</keyword>
<dbReference type="RefSeq" id="XP_019038112.1">
    <property type="nucleotide sequence ID" value="XM_019181941.1"/>
</dbReference>
<dbReference type="GO" id="GO:0001682">
    <property type="term" value="P:tRNA 5'-leader removal"/>
    <property type="evidence" value="ECO:0007669"/>
    <property type="project" value="EnsemblFungi"/>
</dbReference>
<dbReference type="SMART" id="SM00538">
    <property type="entry name" value="POP4"/>
    <property type="match status" value="1"/>
</dbReference>
<dbReference type="PANTHER" id="PTHR13348">
    <property type="entry name" value="RIBONUCLEASE P SUBUNIT P29"/>
    <property type="match status" value="1"/>
</dbReference>
<dbReference type="GO" id="GO:0000294">
    <property type="term" value="P:nuclear-transcribed mRNA catabolic process, RNase MRP-dependent"/>
    <property type="evidence" value="ECO:0007669"/>
    <property type="project" value="EnsemblFungi"/>
</dbReference>